<evidence type="ECO:0000313" key="1">
    <source>
        <dbReference type="EMBL" id="PEM67165.1"/>
    </source>
</evidence>
<dbReference type="EMBL" id="NUDP01000076">
    <property type="protein sequence ID" value="PEM67165.1"/>
    <property type="molecule type" value="Genomic_DNA"/>
</dbReference>
<reference evidence="1 2" key="1">
    <citation type="submission" date="2017-09" db="EMBL/GenBank/DDBJ databases">
        <title>Large-scale bioinformatics analysis of Bacillus genomes uncovers conserved roles of natural products in bacterial physiology.</title>
        <authorList>
            <consortium name="Agbiome Team Llc"/>
            <person name="Bleich R.M."/>
            <person name="Grubbs K.J."/>
            <person name="Santa Maria K.C."/>
            <person name="Allen S.E."/>
            <person name="Farag S."/>
            <person name="Shank E.A."/>
            <person name="Bowers A."/>
        </authorList>
    </citation>
    <scope>NUCLEOTIDE SEQUENCE [LARGE SCALE GENOMIC DNA]</scope>
    <source>
        <strain evidence="1 2">AFS009893</strain>
    </source>
</reference>
<gene>
    <name evidence="1" type="ORF">CN613_19815</name>
</gene>
<dbReference type="Proteomes" id="UP000219775">
    <property type="component" value="Unassembled WGS sequence"/>
</dbReference>
<name>A0A2C3VWZ7_9BACI</name>
<accession>A0A2C3VWZ7</accession>
<organism evidence="1 2">
    <name type="scientific">Bacillus pseudomycoides</name>
    <dbReference type="NCBI Taxonomy" id="64104"/>
    <lineage>
        <taxon>Bacteria</taxon>
        <taxon>Bacillati</taxon>
        <taxon>Bacillota</taxon>
        <taxon>Bacilli</taxon>
        <taxon>Bacillales</taxon>
        <taxon>Bacillaceae</taxon>
        <taxon>Bacillus</taxon>
        <taxon>Bacillus cereus group</taxon>
    </lineage>
</organism>
<protein>
    <submittedName>
        <fullName evidence="1">Uncharacterized protein</fullName>
    </submittedName>
</protein>
<proteinExistence type="predicted"/>
<dbReference type="AlphaFoldDB" id="A0A2C3VWZ7"/>
<evidence type="ECO:0000313" key="2">
    <source>
        <dbReference type="Proteomes" id="UP000219775"/>
    </source>
</evidence>
<comment type="caution">
    <text evidence="1">The sequence shown here is derived from an EMBL/GenBank/DDBJ whole genome shotgun (WGS) entry which is preliminary data.</text>
</comment>
<sequence>MILIIHAKMSRTARGIISPHIRIVANAAIAPIPPMQAIVTPPTSDRMFAKNDPIINPLESFSPKGNPAPPKAQ</sequence>